<reference evidence="8" key="1">
    <citation type="submission" date="2020-10" db="EMBL/GenBank/DDBJ databases">
        <authorList>
            <person name="Gilroy R."/>
        </authorList>
    </citation>
    <scope>NUCLEOTIDE SEQUENCE</scope>
    <source>
        <strain evidence="8">ChiHcec3-6078</strain>
    </source>
</reference>
<feature type="transmembrane region" description="Helical" evidence="6">
    <location>
        <begin position="21"/>
        <end position="41"/>
    </location>
</feature>
<dbReference type="EMBL" id="DVMP01000096">
    <property type="protein sequence ID" value="HIU25920.1"/>
    <property type="molecule type" value="Genomic_DNA"/>
</dbReference>
<reference evidence="8" key="2">
    <citation type="journal article" date="2021" name="PeerJ">
        <title>Extensive microbial diversity within the chicken gut microbiome revealed by metagenomics and culture.</title>
        <authorList>
            <person name="Gilroy R."/>
            <person name="Ravi A."/>
            <person name="Getino M."/>
            <person name="Pursley I."/>
            <person name="Horton D.L."/>
            <person name="Alikhan N.F."/>
            <person name="Baker D."/>
            <person name="Gharbi K."/>
            <person name="Hall N."/>
            <person name="Watson M."/>
            <person name="Adriaenssens E.M."/>
            <person name="Foster-Nyarko E."/>
            <person name="Jarju S."/>
            <person name="Secka A."/>
            <person name="Antonio M."/>
            <person name="Oren A."/>
            <person name="Chaudhuri R.R."/>
            <person name="La Ragione R."/>
            <person name="Hildebrand F."/>
            <person name="Pallen M.J."/>
        </authorList>
    </citation>
    <scope>NUCLEOTIDE SEQUENCE</scope>
    <source>
        <strain evidence="8">ChiHcec3-6078</strain>
    </source>
</reference>
<dbReference type="PANTHER" id="PTHR46795">
    <property type="entry name" value="ABC TRANSPORTER PERMEASE-RELATED-RELATED"/>
    <property type="match status" value="1"/>
</dbReference>
<comment type="subcellular location">
    <subcellularLocation>
        <location evidence="1">Cell membrane</location>
        <topology evidence="1">Multi-pass membrane protein</topology>
    </subcellularLocation>
</comment>
<evidence type="ECO:0000313" key="8">
    <source>
        <dbReference type="EMBL" id="HIU25920.1"/>
    </source>
</evidence>
<evidence type="ECO:0000256" key="4">
    <source>
        <dbReference type="ARBA" id="ARBA00022989"/>
    </source>
</evidence>
<dbReference type="PANTHER" id="PTHR46795:SF1">
    <property type="entry name" value="ABC TRANSPORTER PERMEASE PROTEIN"/>
    <property type="match status" value="1"/>
</dbReference>
<evidence type="ECO:0000256" key="2">
    <source>
        <dbReference type="ARBA" id="ARBA00022475"/>
    </source>
</evidence>
<keyword evidence="2" id="KW-1003">Cell membrane</keyword>
<evidence type="ECO:0000256" key="1">
    <source>
        <dbReference type="ARBA" id="ARBA00004651"/>
    </source>
</evidence>
<name>A0A9D1I2W4_9FIRM</name>
<keyword evidence="3 6" id="KW-0812">Transmembrane</keyword>
<dbReference type="AlphaFoldDB" id="A0A9D1I2W4"/>
<feature type="transmembrane region" description="Helical" evidence="6">
    <location>
        <begin position="237"/>
        <end position="259"/>
    </location>
</feature>
<gene>
    <name evidence="8" type="ORF">IAC50_05445</name>
</gene>
<feature type="transmembrane region" description="Helical" evidence="6">
    <location>
        <begin position="663"/>
        <end position="684"/>
    </location>
</feature>
<evidence type="ECO:0000256" key="3">
    <source>
        <dbReference type="ARBA" id="ARBA00022692"/>
    </source>
</evidence>
<sequence length="698" mass="78359">MTTIYDLERKLQRADRRQAGLYLFCNFIALMLISAYSALIMSPTVLTVLPEGGDSRKQMTAIFVLALFGCIVFTIYTASLFFRKKSRQLGVLMALGASRRRLAPGLFREVLSLSSLSALLGVAAGFPLVWLLWNAFSLMTESDEAALSIDPKCLFISLGFLLMVVLFSCATAWRYLRKTNIMDVVHEEHKNEPVKELGRWCGPVGLILILMGAFMGYNAESAYQALFSAYGPVWLNLLYLPALAGLYMVMLHAVVHGWFSRKRNPYRNIIARSMMKFQGKQTVNNMLVSAVLIAGAAFAAFYLPTLSASQIIDTGNRPYDYYFHYPEGAEAPGRQETEEMAEAGGVSIEDWTSGDYIILAMDGYAEVEGKNNSFDVEYRELLGSGKFISESSFERMTGIKAHVDRGEYLAICGDEGTGTYYLNSGSEKLTNMTTRGTADVKFKDYLGYSLLFSEAGFYIMDDRDYESIASGLSPQWMGHITMFNAGGEDSYSFARELYESLIAGMCPEYAYSTYYDPVAVISAEERGDESPDSRYFTVDYSQPDSSDFRMNWEYMPKFRIMDSSDYLRTFAVFLMTFLFISVICMVAALIIFHTRCQTIALNNRYVFDDLRRLGASPAFLSKEVKSQCRRVFTVPSVSGLAIMFLLYVMLQYANDGALTFSEIIALLICLGISCLTAAVIYLVYRATVKTVKRQLDIR</sequence>
<dbReference type="Proteomes" id="UP000824090">
    <property type="component" value="Unassembled WGS sequence"/>
</dbReference>
<feature type="transmembrane region" description="Helical" evidence="6">
    <location>
        <begin position="153"/>
        <end position="176"/>
    </location>
</feature>
<feature type="transmembrane region" description="Helical" evidence="6">
    <location>
        <begin position="61"/>
        <end position="82"/>
    </location>
</feature>
<organism evidence="8 9">
    <name type="scientific">Candidatus Allocopromorpha excrementigallinarum</name>
    <dbReference type="NCBI Taxonomy" id="2840742"/>
    <lineage>
        <taxon>Bacteria</taxon>
        <taxon>Bacillati</taxon>
        <taxon>Bacillota</taxon>
        <taxon>Clostridia</taxon>
        <taxon>Eubacteriales</taxon>
        <taxon>Eubacteriaceae</taxon>
        <taxon>Eubacteriaceae incertae sedis</taxon>
        <taxon>Candidatus Allocopromorpha</taxon>
    </lineage>
</organism>
<feature type="domain" description="ABC3 transporter permease C-terminal" evidence="7">
    <location>
        <begin position="61"/>
        <end position="181"/>
    </location>
</feature>
<accession>A0A9D1I2W4</accession>
<keyword evidence="4 6" id="KW-1133">Transmembrane helix</keyword>
<dbReference type="Pfam" id="PF02687">
    <property type="entry name" value="FtsX"/>
    <property type="match status" value="1"/>
</dbReference>
<feature type="transmembrane region" description="Helical" evidence="6">
    <location>
        <begin position="631"/>
        <end position="651"/>
    </location>
</feature>
<feature type="transmembrane region" description="Helical" evidence="6">
    <location>
        <begin position="282"/>
        <end position="303"/>
    </location>
</feature>
<evidence type="ECO:0000313" key="9">
    <source>
        <dbReference type="Proteomes" id="UP000824090"/>
    </source>
</evidence>
<evidence type="ECO:0000256" key="6">
    <source>
        <dbReference type="SAM" id="Phobius"/>
    </source>
</evidence>
<dbReference type="InterPro" id="IPR052536">
    <property type="entry name" value="ABC-4_Integral_Memb_Prot"/>
</dbReference>
<evidence type="ECO:0000256" key="5">
    <source>
        <dbReference type="ARBA" id="ARBA00023136"/>
    </source>
</evidence>
<keyword evidence="5 6" id="KW-0472">Membrane</keyword>
<protein>
    <submittedName>
        <fullName evidence="8">ABC transporter permease</fullName>
    </submittedName>
</protein>
<dbReference type="InterPro" id="IPR003838">
    <property type="entry name" value="ABC3_permease_C"/>
</dbReference>
<proteinExistence type="predicted"/>
<comment type="caution">
    <text evidence="8">The sequence shown here is derived from an EMBL/GenBank/DDBJ whole genome shotgun (WGS) entry which is preliminary data.</text>
</comment>
<dbReference type="GO" id="GO:0005886">
    <property type="term" value="C:plasma membrane"/>
    <property type="evidence" value="ECO:0007669"/>
    <property type="project" value="UniProtKB-SubCell"/>
</dbReference>
<feature type="transmembrane region" description="Helical" evidence="6">
    <location>
        <begin position="197"/>
        <end position="217"/>
    </location>
</feature>
<feature type="transmembrane region" description="Helical" evidence="6">
    <location>
        <begin position="570"/>
        <end position="592"/>
    </location>
</feature>
<evidence type="ECO:0000259" key="7">
    <source>
        <dbReference type="Pfam" id="PF02687"/>
    </source>
</evidence>
<feature type="transmembrane region" description="Helical" evidence="6">
    <location>
        <begin position="110"/>
        <end position="133"/>
    </location>
</feature>